<dbReference type="SUPFAM" id="SSF51905">
    <property type="entry name" value="FAD/NAD(P)-binding domain"/>
    <property type="match status" value="2"/>
</dbReference>
<organism evidence="5 6">
    <name type="scientific">Meristemomyces frigidus</name>
    <dbReference type="NCBI Taxonomy" id="1508187"/>
    <lineage>
        <taxon>Eukaryota</taxon>
        <taxon>Fungi</taxon>
        <taxon>Dikarya</taxon>
        <taxon>Ascomycota</taxon>
        <taxon>Pezizomycotina</taxon>
        <taxon>Dothideomycetes</taxon>
        <taxon>Dothideomycetidae</taxon>
        <taxon>Mycosphaerellales</taxon>
        <taxon>Teratosphaeriaceae</taxon>
        <taxon>Meristemomyces</taxon>
    </lineage>
</organism>
<evidence type="ECO:0000256" key="2">
    <source>
        <dbReference type="ARBA" id="ARBA00022827"/>
    </source>
</evidence>
<protein>
    <recommendedName>
        <fullName evidence="7">FAD/NAD(P)-binding domain-containing protein</fullName>
    </recommendedName>
</protein>
<name>A0AAN7YNL4_9PEZI</name>
<dbReference type="Gene3D" id="3.50.50.60">
    <property type="entry name" value="FAD/NAD(P)-binding domain"/>
    <property type="match status" value="2"/>
</dbReference>
<dbReference type="GO" id="GO:0050660">
    <property type="term" value="F:flavin adenine dinucleotide binding"/>
    <property type="evidence" value="ECO:0007669"/>
    <property type="project" value="InterPro"/>
</dbReference>
<keyword evidence="4" id="KW-0560">Oxidoreductase</keyword>
<keyword evidence="3" id="KW-0521">NADP</keyword>
<keyword evidence="2" id="KW-0274">FAD</keyword>
<evidence type="ECO:0000256" key="1">
    <source>
        <dbReference type="ARBA" id="ARBA00022630"/>
    </source>
</evidence>
<accession>A0AAN7YNL4</accession>
<dbReference type="AlphaFoldDB" id="A0AAN7YNL4"/>
<dbReference type="PRINTS" id="PR00469">
    <property type="entry name" value="PNDRDTASEII"/>
</dbReference>
<dbReference type="PANTHER" id="PTHR43098:SF5">
    <property type="entry name" value="DUAL-FUNCTIONAL MONOOXYGENASE_METHYLTRANSFERASE PSOF"/>
    <property type="match status" value="1"/>
</dbReference>
<evidence type="ECO:0000313" key="5">
    <source>
        <dbReference type="EMBL" id="KAK5111043.1"/>
    </source>
</evidence>
<dbReference type="InterPro" id="IPR036188">
    <property type="entry name" value="FAD/NAD-bd_sf"/>
</dbReference>
<dbReference type="InterPro" id="IPR050775">
    <property type="entry name" value="FAD-binding_Monooxygenases"/>
</dbReference>
<keyword evidence="1" id="KW-0285">Flavoprotein</keyword>
<evidence type="ECO:0000313" key="6">
    <source>
        <dbReference type="Proteomes" id="UP001310890"/>
    </source>
</evidence>
<evidence type="ECO:0000256" key="3">
    <source>
        <dbReference type="ARBA" id="ARBA00022857"/>
    </source>
</evidence>
<dbReference type="Proteomes" id="UP001310890">
    <property type="component" value="Unassembled WGS sequence"/>
</dbReference>
<dbReference type="InterPro" id="IPR020946">
    <property type="entry name" value="Flavin_mOase-like"/>
</dbReference>
<evidence type="ECO:0008006" key="7">
    <source>
        <dbReference type="Google" id="ProtNLM"/>
    </source>
</evidence>
<comment type="caution">
    <text evidence="5">The sequence shown here is derived from an EMBL/GenBank/DDBJ whole genome shotgun (WGS) entry which is preliminary data.</text>
</comment>
<proteinExistence type="predicted"/>
<evidence type="ECO:0000256" key="4">
    <source>
        <dbReference type="ARBA" id="ARBA00023002"/>
    </source>
</evidence>
<dbReference type="GO" id="GO:0050661">
    <property type="term" value="F:NADP binding"/>
    <property type="evidence" value="ECO:0007669"/>
    <property type="project" value="InterPro"/>
</dbReference>
<dbReference type="Pfam" id="PF00743">
    <property type="entry name" value="FMO-like"/>
    <property type="match status" value="1"/>
</dbReference>
<dbReference type="EMBL" id="JAVRRL010000043">
    <property type="protein sequence ID" value="KAK5111043.1"/>
    <property type="molecule type" value="Genomic_DNA"/>
</dbReference>
<reference evidence="5" key="1">
    <citation type="submission" date="2023-08" db="EMBL/GenBank/DDBJ databases">
        <title>Black Yeasts Isolated from many extreme environments.</title>
        <authorList>
            <person name="Coleine C."/>
            <person name="Stajich J.E."/>
            <person name="Selbmann L."/>
        </authorList>
    </citation>
    <scope>NUCLEOTIDE SEQUENCE</scope>
    <source>
        <strain evidence="5">CCFEE 5401</strain>
    </source>
</reference>
<dbReference type="GO" id="GO:0004499">
    <property type="term" value="F:N,N-dimethylaniline monooxygenase activity"/>
    <property type="evidence" value="ECO:0007669"/>
    <property type="project" value="InterPro"/>
</dbReference>
<dbReference type="PANTHER" id="PTHR43098">
    <property type="entry name" value="L-ORNITHINE N(5)-MONOOXYGENASE-RELATED"/>
    <property type="match status" value="1"/>
</dbReference>
<gene>
    <name evidence="5" type="ORF">LTR62_005418</name>
</gene>
<sequence length="538" mass="61733">MGSVGELQTDYDVLVIGAGLSGCYACHRVHELGLSVKVLEAGTSVGGTWYWNRYPGARFDSESYTYAFYFSKELLDEWTWTEHYAPQTETEQYIRFLCDKLKLWKDLQFNTQILSAHWNDSRRQWQLTDSNGRTYTARWLITGIGVLSNPTLPNVPGLNDFKGDAYHTSRWPKSEVRFEGKRVAIIGAGATAIQAIPEIAKTAQSLAVFQRTANWTMPLRNAKISPAEMDQLRKGYPSMLEQINKTRMGFMHGSSTKSIWDFTPEQREEFWDELWALPGFPFWLSNYQEIMIDEKANDLVTEYVTRKIKERVHDPWTADKLIPKNHGFGTRRVPMETHYYEAYNQPNVRLVDLLETPLERITADGLATTTEEMQFDIIIYATGFAAITGAFDAIDFRGTNGQSLKDEWKAGPRTYLGLTVQHFPNMFMSMGPHQAYGNIPRSIEYAVGWIAESIEYCEKHKITYFEADQEGVQDWTDHVHDLGKNLLSNKVDSWMTGVNKNVDGMQKRIIARYQGAAPDFRKKCDEVAAAEYQHFTKR</sequence>